<comment type="similarity">
    <text evidence="2">Belongs to the arsenical resistance-3 (ACR3) (TC 2.A.59) family.</text>
</comment>
<feature type="transmembrane region" description="Helical" evidence="8">
    <location>
        <begin position="207"/>
        <end position="226"/>
    </location>
</feature>
<feature type="transmembrane region" description="Helical" evidence="8">
    <location>
        <begin position="134"/>
        <end position="154"/>
    </location>
</feature>
<sequence length="333" mass="36767">MQQAKTGLAKQLFFWPSKNISSAILTALISGFLVGLWIDTTPLKQLLPPIIFMMIYPTMIGFKIQEILSISNGKLLATVMLLNFLLIPVFAYLLGTQFLLNDPQLFAGLAITALLPTSNMTIAFTMLAQGNVTASIKATTLGLLLGSLLAPWYLYLMVGRYVPVDILFTLKTIALLILVPMLLGILTYRYLMQRFSTEFFQQQIKPYLPAASAWGIIPIIFISISMNSPRIASQLDMIVVAFTVQLVFYVINYLIAILVGRKLFDEKDSLSLVFSTVLRNLSISIGLAAAAFGTNAALMVSLAFLIQGQAAAVFMKLNKKHRLLVKKVSTVEQ</sequence>
<evidence type="ECO:0000313" key="10">
    <source>
        <dbReference type="Proteomes" id="UP000798488"/>
    </source>
</evidence>
<dbReference type="EMBL" id="LSRS01000005">
    <property type="protein sequence ID" value="KAF1084300.1"/>
    <property type="molecule type" value="Genomic_DNA"/>
</dbReference>
<proteinExistence type="inferred from homology"/>
<feature type="transmembrane region" description="Helical" evidence="8">
    <location>
        <begin position="50"/>
        <end position="68"/>
    </location>
</feature>
<organism evidence="9 10">
    <name type="scientific">Sporotomaculum syntrophicum</name>
    <dbReference type="NCBI Taxonomy" id="182264"/>
    <lineage>
        <taxon>Bacteria</taxon>
        <taxon>Bacillati</taxon>
        <taxon>Bacillota</taxon>
        <taxon>Clostridia</taxon>
        <taxon>Eubacteriales</taxon>
        <taxon>Desulfallaceae</taxon>
        <taxon>Sporotomaculum</taxon>
    </lineage>
</organism>
<gene>
    <name evidence="9" type="ORF">SPSYN_02076</name>
</gene>
<evidence type="ECO:0000256" key="6">
    <source>
        <dbReference type="ARBA" id="ARBA00022989"/>
    </source>
</evidence>
<evidence type="ECO:0000256" key="7">
    <source>
        <dbReference type="ARBA" id="ARBA00023136"/>
    </source>
</evidence>
<dbReference type="Proteomes" id="UP000798488">
    <property type="component" value="Unassembled WGS sequence"/>
</dbReference>
<dbReference type="InterPro" id="IPR038770">
    <property type="entry name" value="Na+/solute_symporter_sf"/>
</dbReference>
<dbReference type="Gene3D" id="1.20.1530.20">
    <property type="match status" value="1"/>
</dbReference>
<protein>
    <submittedName>
        <fullName evidence="9">Sodium Bile acid symporter family protein</fullName>
    </submittedName>
</protein>
<comment type="subcellular location">
    <subcellularLocation>
        <location evidence="1">Cell membrane</location>
        <topology evidence="1">Multi-pass membrane protein</topology>
    </subcellularLocation>
</comment>
<keyword evidence="7 8" id="KW-0472">Membrane</keyword>
<comment type="caution">
    <text evidence="9">The sequence shown here is derived from an EMBL/GenBank/DDBJ whole genome shotgun (WGS) entry which is preliminary data.</text>
</comment>
<dbReference type="GO" id="GO:0015297">
    <property type="term" value="F:antiporter activity"/>
    <property type="evidence" value="ECO:0007669"/>
    <property type="project" value="InterPro"/>
</dbReference>
<feature type="transmembrane region" description="Helical" evidence="8">
    <location>
        <begin position="75"/>
        <end position="94"/>
    </location>
</feature>
<feature type="transmembrane region" description="Helical" evidence="8">
    <location>
        <begin position="106"/>
        <end position="127"/>
    </location>
</feature>
<dbReference type="AlphaFoldDB" id="A0A9D2WMT4"/>
<keyword evidence="3" id="KW-0813">Transport</keyword>
<feature type="transmembrane region" description="Helical" evidence="8">
    <location>
        <begin position="166"/>
        <end position="186"/>
    </location>
</feature>
<evidence type="ECO:0000256" key="1">
    <source>
        <dbReference type="ARBA" id="ARBA00004651"/>
    </source>
</evidence>
<evidence type="ECO:0000256" key="5">
    <source>
        <dbReference type="ARBA" id="ARBA00022692"/>
    </source>
</evidence>
<dbReference type="PANTHER" id="PTHR43057">
    <property type="entry name" value="ARSENITE EFFLUX TRANSPORTER"/>
    <property type="match status" value="1"/>
</dbReference>
<dbReference type="GO" id="GO:0015104">
    <property type="term" value="F:antimonite transmembrane transporter activity"/>
    <property type="evidence" value="ECO:0007669"/>
    <property type="project" value="TreeGrafter"/>
</dbReference>
<accession>A0A9D2WMT4</accession>
<reference evidence="9" key="1">
    <citation type="submission" date="2016-02" db="EMBL/GenBank/DDBJ databases">
        <title>Draft Genome Sequence of Sporotomaculum syntrophicum Strain FB, a Syntrophic Benzoate Degrader.</title>
        <authorList>
            <person name="Nobu M.K."/>
            <person name="Narihiro T."/>
            <person name="Qiu Y.-L."/>
            <person name="Ohashi A."/>
            <person name="Liu W.-T."/>
            <person name="Yuji S."/>
        </authorList>
    </citation>
    <scope>NUCLEOTIDE SEQUENCE</scope>
    <source>
        <strain evidence="9">FB</strain>
    </source>
</reference>
<evidence type="ECO:0000256" key="8">
    <source>
        <dbReference type="SAM" id="Phobius"/>
    </source>
</evidence>
<dbReference type="GO" id="GO:0005886">
    <property type="term" value="C:plasma membrane"/>
    <property type="evidence" value="ECO:0007669"/>
    <property type="project" value="UniProtKB-SubCell"/>
</dbReference>
<keyword evidence="6 8" id="KW-1133">Transmembrane helix</keyword>
<name>A0A9D2WMT4_9FIRM</name>
<dbReference type="RefSeq" id="WP_161822408.1">
    <property type="nucleotide sequence ID" value="NZ_LSRS01000005.1"/>
</dbReference>
<feature type="transmembrane region" description="Helical" evidence="8">
    <location>
        <begin position="238"/>
        <end position="260"/>
    </location>
</feature>
<dbReference type="GO" id="GO:0015105">
    <property type="term" value="F:arsenite transmembrane transporter activity"/>
    <property type="evidence" value="ECO:0007669"/>
    <property type="project" value="TreeGrafter"/>
</dbReference>
<dbReference type="Pfam" id="PF01758">
    <property type="entry name" value="SBF"/>
    <property type="match status" value="1"/>
</dbReference>
<dbReference type="PANTHER" id="PTHR43057:SF1">
    <property type="entry name" value="ARSENICAL-RESISTANCE PROTEIN 3"/>
    <property type="match status" value="1"/>
</dbReference>
<feature type="transmembrane region" description="Helical" evidence="8">
    <location>
        <begin position="20"/>
        <end position="38"/>
    </location>
</feature>
<evidence type="ECO:0000256" key="4">
    <source>
        <dbReference type="ARBA" id="ARBA00022475"/>
    </source>
</evidence>
<keyword evidence="5 8" id="KW-0812">Transmembrane</keyword>
<dbReference type="InterPro" id="IPR002657">
    <property type="entry name" value="BilAc:Na_symport/Acr3"/>
</dbReference>
<dbReference type="InterPro" id="IPR004706">
    <property type="entry name" value="Arsenical-R_Acr3"/>
</dbReference>
<evidence type="ECO:0000313" key="9">
    <source>
        <dbReference type="EMBL" id="KAF1084300.1"/>
    </source>
</evidence>
<evidence type="ECO:0000256" key="2">
    <source>
        <dbReference type="ARBA" id="ARBA00010110"/>
    </source>
</evidence>
<evidence type="ECO:0000256" key="3">
    <source>
        <dbReference type="ARBA" id="ARBA00022448"/>
    </source>
</evidence>
<keyword evidence="10" id="KW-1185">Reference proteome</keyword>
<keyword evidence="4" id="KW-1003">Cell membrane</keyword>
<dbReference type="OrthoDB" id="1551454at2"/>